<dbReference type="Gene3D" id="1.10.287.1490">
    <property type="match status" value="1"/>
</dbReference>
<evidence type="ECO:0000256" key="1">
    <source>
        <dbReference type="SAM" id="Coils"/>
    </source>
</evidence>
<dbReference type="EMBL" id="MPDP01000302">
    <property type="protein sequence ID" value="KAK1451006.1"/>
    <property type="molecule type" value="Genomic_DNA"/>
</dbReference>
<feature type="coiled-coil region" evidence="1">
    <location>
        <begin position="718"/>
        <end position="759"/>
    </location>
</feature>
<dbReference type="PANTHER" id="PTHR23159:SF60">
    <property type="entry name" value="SPINDLE ASSEMBLY ABNORMAL PROTEIN 4"/>
    <property type="match status" value="1"/>
</dbReference>
<feature type="region of interest" description="Disordered" evidence="2">
    <location>
        <begin position="314"/>
        <end position="348"/>
    </location>
</feature>
<comment type="caution">
    <text evidence="3">The sequence shown here is derived from an EMBL/GenBank/DDBJ whole genome shotgun (WGS) entry which is preliminary data.</text>
</comment>
<name>A0AAI9U638_9PEZI</name>
<dbReference type="SUPFAM" id="SSF57997">
    <property type="entry name" value="Tropomyosin"/>
    <property type="match status" value="1"/>
</dbReference>
<proteinExistence type="predicted"/>
<protein>
    <submittedName>
        <fullName evidence="3">Uncharacterized protein</fullName>
    </submittedName>
</protein>
<sequence>MMATNTRNPFRPIALLGRNNQIANLRQLRALAIANKADLQAIRSGVDDLARQHGFDRHNVPMVNRQPDTTGSHSIKEIKETSQALVEELGRFLKMQSAMETRAGMVDKVLADCQDIAQQGLPEIQDDFVARLTSLIVKLVTGKQVPTLPDDPEALAEWMAELHRKLPRSLVNDARDPLEGSQIAEIDRLGGRLLSEGEELIRLRGQLRERKDADATLDDAHAKAREEWEEKMASKEKELAAMAEKAATLQRSVEAVEKELQVACSQFKSQEESESEEATPWDAACQKQLEEAETELASHADTIQNLCRKLQRLEESSTETEARLETEKHLRESSEQREATAEASKESIIENHRVEVGKLKTELEAQRKAAHEACCKIFRLEVKITNDTIKFNYLMEKAGRESAAMAAQLETANGQTQQLGGELQEVKSELEKQRQRAVVLQNQMVSAGAETEKAKDDIQELQQSKSALEATVKSLTGDKLEASKTTEVLRADLDTERVKVGELISSLNEIKTSYTDSERLLRKCQDELATSREVNDMLTNKMSENLRQSHEKVMERENEMEEAATALRETISSLKGKINDLQTAETNNKHKISNLETDFRGLKVTETEDKQKIRTLEGQVNDLEATVSVKQQTIQTLEARVSELQTAGAEDRQTIHVLEGRVNDLQAIKTEDRQTILALEGQASNLRAAETDKQQTIHALEGQVSNLRAAETDKQQTIRALEGQVNDLQATKTNKQQTINELEGRYNALEDTHSITKARLSDFLREAGPGLSSAIVAGGSESTVVEYEPLLICQTWNGNAVEPDLSAQSMVSIVAAIFSVFDKPAWDDCYVGALMRRLTECLGEVSIVYPQVMRQLVERCTERIAEVIPSGDRQQILMTQLSAVADVLAARWSSLKDLAPAPDSILAEMKAHSSDAVPKLWRDVTEMAPLLEVEDESVRTWTRHRGMTLRLDNVDVIKASAWKKAIVWLRGSRRFWFVEANGVKALGYNEGLMAPTGLDQDNIILDVTRGVCWDWWVWAGWVSGDGDEVA</sequence>
<dbReference type="Proteomes" id="UP001239213">
    <property type="component" value="Unassembled WGS sequence"/>
</dbReference>
<gene>
    <name evidence="3" type="ORF">CCUS01_11373</name>
</gene>
<reference evidence="3" key="1">
    <citation type="submission" date="2016-11" db="EMBL/GenBank/DDBJ databases">
        <title>The genome sequence of Colletotrichum cuscutae.</title>
        <authorList>
            <person name="Baroncelli R."/>
        </authorList>
    </citation>
    <scope>NUCLEOTIDE SEQUENCE</scope>
    <source>
        <strain evidence="3">IMI 304802</strain>
    </source>
</reference>
<feature type="coiled-coil region" evidence="1">
    <location>
        <begin position="416"/>
        <end position="478"/>
    </location>
</feature>
<evidence type="ECO:0000313" key="4">
    <source>
        <dbReference type="Proteomes" id="UP001239213"/>
    </source>
</evidence>
<keyword evidence="4" id="KW-1185">Reference proteome</keyword>
<feature type="coiled-coil region" evidence="1">
    <location>
        <begin position="225"/>
        <end position="259"/>
    </location>
</feature>
<evidence type="ECO:0000256" key="2">
    <source>
        <dbReference type="SAM" id="MobiDB-lite"/>
    </source>
</evidence>
<dbReference type="PANTHER" id="PTHR23159">
    <property type="entry name" value="CENTROSOMAL PROTEIN 2"/>
    <property type="match status" value="1"/>
</dbReference>
<keyword evidence="1" id="KW-0175">Coiled coil</keyword>
<feature type="coiled-coil region" evidence="1">
    <location>
        <begin position="543"/>
        <end position="584"/>
    </location>
</feature>
<evidence type="ECO:0000313" key="3">
    <source>
        <dbReference type="EMBL" id="KAK1451006.1"/>
    </source>
</evidence>
<accession>A0AAI9U638</accession>
<feature type="coiled-coil region" evidence="1">
    <location>
        <begin position="613"/>
        <end position="647"/>
    </location>
</feature>
<organism evidence="3 4">
    <name type="scientific">Colletotrichum cuscutae</name>
    <dbReference type="NCBI Taxonomy" id="1209917"/>
    <lineage>
        <taxon>Eukaryota</taxon>
        <taxon>Fungi</taxon>
        <taxon>Dikarya</taxon>
        <taxon>Ascomycota</taxon>
        <taxon>Pezizomycotina</taxon>
        <taxon>Sordariomycetes</taxon>
        <taxon>Hypocreomycetidae</taxon>
        <taxon>Glomerellales</taxon>
        <taxon>Glomerellaceae</taxon>
        <taxon>Colletotrichum</taxon>
        <taxon>Colletotrichum acutatum species complex</taxon>
    </lineage>
</organism>
<dbReference type="AlphaFoldDB" id="A0AAI9U638"/>